<dbReference type="EMBL" id="SAYU02000152">
    <property type="protein sequence ID" value="NHA70369.1"/>
    <property type="molecule type" value="Genomic_DNA"/>
</dbReference>
<proteinExistence type="predicted"/>
<keyword evidence="3" id="KW-1185">Reference proteome</keyword>
<comment type="caution">
    <text evidence="2">The sequence shown here is derived from an EMBL/GenBank/DDBJ whole genome shotgun (WGS) entry which is preliminary data.</text>
</comment>
<dbReference type="Proteomes" id="UP000287866">
    <property type="component" value="Unassembled WGS sequence"/>
</dbReference>
<protein>
    <submittedName>
        <fullName evidence="2">Uncharacterized protein</fullName>
    </submittedName>
</protein>
<reference evidence="2" key="1">
    <citation type="submission" date="2020-03" db="EMBL/GenBank/DDBJ databases">
        <title>Phycicoccus flavus sp. nov., a novel endophytic actinobacterium isolated from branch of Kandelia candel.</title>
        <authorList>
            <person name="Tuo L."/>
        </authorList>
    </citation>
    <scope>NUCLEOTIDE SEQUENCE</scope>
    <source>
        <strain evidence="2">CMS6Z-2</strain>
    </source>
</reference>
<evidence type="ECO:0000256" key="1">
    <source>
        <dbReference type="SAM" id="MobiDB-lite"/>
    </source>
</evidence>
<organism evidence="2 3">
    <name type="scientific">Phycicoccus flavus</name>
    <dbReference type="NCBI Taxonomy" id="2502783"/>
    <lineage>
        <taxon>Bacteria</taxon>
        <taxon>Bacillati</taxon>
        <taxon>Actinomycetota</taxon>
        <taxon>Actinomycetes</taxon>
        <taxon>Micrococcales</taxon>
        <taxon>Intrasporangiaceae</taxon>
        <taxon>Phycicoccus</taxon>
    </lineage>
</organism>
<accession>A0A8T6R768</accession>
<name>A0A8T6R768_9MICO</name>
<dbReference type="AlphaFoldDB" id="A0A8T6R768"/>
<evidence type="ECO:0000313" key="3">
    <source>
        <dbReference type="Proteomes" id="UP000287866"/>
    </source>
</evidence>
<evidence type="ECO:0000313" key="2">
    <source>
        <dbReference type="EMBL" id="NHA70369.1"/>
    </source>
</evidence>
<feature type="region of interest" description="Disordered" evidence="1">
    <location>
        <begin position="47"/>
        <end position="69"/>
    </location>
</feature>
<sequence length="69" mass="7337">MRELGAVRRRHPWLATGTVSDVDVSGDLLRYRVSSGDQVLEVRVNRGPEPGGGAVPVPAHGWVVSPPAP</sequence>
<gene>
    <name evidence="2" type="ORF">EPD83_020310</name>
</gene>
<feature type="compositionally biased region" description="Low complexity" evidence="1">
    <location>
        <begin position="55"/>
        <end position="69"/>
    </location>
</feature>